<evidence type="ECO:0008006" key="3">
    <source>
        <dbReference type="Google" id="ProtNLM"/>
    </source>
</evidence>
<reference evidence="1 2" key="1">
    <citation type="submission" date="2019-01" db="EMBL/GenBank/DDBJ databases">
        <title>Sequencing of cultivated peanut Arachis hypogaea provides insights into genome evolution and oil improvement.</title>
        <authorList>
            <person name="Chen X."/>
        </authorList>
    </citation>
    <scope>NUCLEOTIDE SEQUENCE [LARGE SCALE GENOMIC DNA]</scope>
    <source>
        <strain evidence="2">cv. Fuhuasheng</strain>
        <tissue evidence="1">Leaves</tissue>
    </source>
</reference>
<dbReference type="AlphaFoldDB" id="A0A445D8H1"/>
<gene>
    <name evidence="1" type="ORF">Ahy_A05g025325</name>
</gene>
<sequence>MIFKTLEEAEKFYKKLFQTYRGEVKIQDISNYEDKPLSWHKLSSQIYVHILKDVGLWTITKIVLNHSHPYCPD</sequence>
<accession>A0A445D8H1</accession>
<dbReference type="Proteomes" id="UP000289738">
    <property type="component" value="Chromosome A05"/>
</dbReference>
<protein>
    <recommendedName>
        <fullName evidence="3">FAR1 domain-containing protein</fullName>
    </recommendedName>
</protein>
<evidence type="ECO:0000313" key="2">
    <source>
        <dbReference type="Proteomes" id="UP000289738"/>
    </source>
</evidence>
<evidence type="ECO:0000313" key="1">
    <source>
        <dbReference type="EMBL" id="RYR59444.1"/>
    </source>
</evidence>
<keyword evidence="2" id="KW-1185">Reference proteome</keyword>
<organism evidence="1 2">
    <name type="scientific">Arachis hypogaea</name>
    <name type="common">Peanut</name>
    <dbReference type="NCBI Taxonomy" id="3818"/>
    <lineage>
        <taxon>Eukaryota</taxon>
        <taxon>Viridiplantae</taxon>
        <taxon>Streptophyta</taxon>
        <taxon>Embryophyta</taxon>
        <taxon>Tracheophyta</taxon>
        <taxon>Spermatophyta</taxon>
        <taxon>Magnoliopsida</taxon>
        <taxon>eudicotyledons</taxon>
        <taxon>Gunneridae</taxon>
        <taxon>Pentapetalae</taxon>
        <taxon>rosids</taxon>
        <taxon>fabids</taxon>
        <taxon>Fabales</taxon>
        <taxon>Fabaceae</taxon>
        <taxon>Papilionoideae</taxon>
        <taxon>50 kb inversion clade</taxon>
        <taxon>dalbergioids sensu lato</taxon>
        <taxon>Dalbergieae</taxon>
        <taxon>Pterocarpus clade</taxon>
        <taxon>Arachis</taxon>
    </lineage>
</organism>
<comment type="caution">
    <text evidence="1">The sequence shown here is derived from an EMBL/GenBank/DDBJ whole genome shotgun (WGS) entry which is preliminary data.</text>
</comment>
<name>A0A445D8H1_ARAHY</name>
<proteinExistence type="predicted"/>
<dbReference type="EMBL" id="SDMP01000005">
    <property type="protein sequence ID" value="RYR59444.1"/>
    <property type="molecule type" value="Genomic_DNA"/>
</dbReference>